<dbReference type="STRING" id="261654.GA0070611_0821"/>
<gene>
    <name evidence="1" type="ORF">GA0070611_0821</name>
</gene>
<evidence type="ECO:0000313" key="1">
    <source>
        <dbReference type="EMBL" id="SBT39187.1"/>
    </source>
</evidence>
<dbReference type="PATRIC" id="fig|261654.4.peg.844"/>
<dbReference type="OrthoDB" id="3454616at2"/>
<dbReference type="EMBL" id="LT594323">
    <property type="protein sequence ID" value="SBT39187.1"/>
    <property type="molecule type" value="Genomic_DNA"/>
</dbReference>
<protein>
    <submittedName>
        <fullName evidence="1">Uncharacterized protein</fullName>
    </submittedName>
</protein>
<dbReference type="AlphaFoldDB" id="A0A1A8Z5R0"/>
<sequence length="417" mass="46528">MSDDTDDSTGWRYAPTRTLVGALQRGLGRGAHRALVDPAAPEAVLACLRRDHRWFWQIDERAGYLARLVRDLRLPVAPMVAGLAAAAPDPADDDNQFQHTLDVLVELGRIDYDGTVAALRDLVREGDRWHEVLASLARDWPVDQWDDLYDTVADRLGDLDPAQVHWLSPPWPRWADRDRRIADAVAATRLRPGPARPFAGSTGTALLDLLGDATRTADWRPALRELRRRPPEPALLDLVDPLLAADVGYPLHAALTHLGPLAVPAARHWATAPRHPLHWTALLLLAEHGEARDAGALLDGLAWLDGRPDDLCGYDRLLTGLVRLDTPRRAEALPWLRRLWFSPHSYERAAYLRARLRVDADDAARCLREGLWDCEADVRLLAARHVALGPEVRDRLRALRDDLLETPEVRAAAAARI</sequence>
<reference evidence="2" key="1">
    <citation type="submission" date="2016-06" db="EMBL/GenBank/DDBJ databases">
        <authorList>
            <person name="Varghese N."/>
            <person name="Submissions Spin"/>
        </authorList>
    </citation>
    <scope>NUCLEOTIDE SEQUENCE [LARGE SCALE GENOMIC DNA]</scope>
    <source>
        <strain evidence="2">DSM 44815</strain>
    </source>
</reference>
<keyword evidence="2" id="KW-1185">Reference proteome</keyword>
<accession>A0A1A8Z5R0</accession>
<dbReference type="Proteomes" id="UP000199385">
    <property type="component" value="Chromosome I"/>
</dbReference>
<name>A0A1A8Z5R0_9ACTN</name>
<evidence type="ECO:0000313" key="2">
    <source>
        <dbReference type="Proteomes" id="UP000199385"/>
    </source>
</evidence>
<organism evidence="1 2">
    <name type="scientific">Micromonospora auratinigra</name>
    <dbReference type="NCBI Taxonomy" id="261654"/>
    <lineage>
        <taxon>Bacteria</taxon>
        <taxon>Bacillati</taxon>
        <taxon>Actinomycetota</taxon>
        <taxon>Actinomycetes</taxon>
        <taxon>Micromonosporales</taxon>
        <taxon>Micromonosporaceae</taxon>
        <taxon>Micromonospora</taxon>
    </lineage>
</organism>
<proteinExistence type="predicted"/>
<dbReference type="RefSeq" id="WP_091657583.1">
    <property type="nucleotide sequence ID" value="NZ_LT594323.1"/>
</dbReference>